<keyword evidence="9" id="KW-1185">Reference proteome</keyword>
<proteinExistence type="inferred from homology"/>
<dbReference type="Proteomes" id="UP001568698">
    <property type="component" value="Unassembled WGS sequence"/>
</dbReference>
<dbReference type="RefSeq" id="WP_371385507.1">
    <property type="nucleotide sequence ID" value="NZ_JBGLYH010000007.1"/>
</dbReference>
<evidence type="ECO:0000259" key="7">
    <source>
        <dbReference type="SMART" id="SM00829"/>
    </source>
</evidence>
<dbReference type="InterPro" id="IPR011032">
    <property type="entry name" value="GroES-like_sf"/>
</dbReference>
<evidence type="ECO:0000313" key="9">
    <source>
        <dbReference type="Proteomes" id="UP001568698"/>
    </source>
</evidence>
<comment type="similarity">
    <text evidence="2 6">Belongs to the zinc-containing alcohol dehydrogenase family.</text>
</comment>
<name>A0ABV4JZ55_9BACT</name>
<comment type="caution">
    <text evidence="8">The sequence shown here is derived from an EMBL/GenBank/DDBJ whole genome shotgun (WGS) entry which is preliminary data.</text>
</comment>
<evidence type="ECO:0000256" key="5">
    <source>
        <dbReference type="ARBA" id="ARBA00023002"/>
    </source>
</evidence>
<evidence type="ECO:0000256" key="1">
    <source>
        <dbReference type="ARBA" id="ARBA00001947"/>
    </source>
</evidence>
<evidence type="ECO:0000256" key="3">
    <source>
        <dbReference type="ARBA" id="ARBA00022723"/>
    </source>
</evidence>
<keyword evidence="3 6" id="KW-0479">Metal-binding</keyword>
<dbReference type="InterPro" id="IPR013149">
    <property type="entry name" value="ADH-like_C"/>
</dbReference>
<dbReference type="PANTHER" id="PTHR43350">
    <property type="entry name" value="NAD-DEPENDENT ALCOHOL DEHYDROGENASE"/>
    <property type="match status" value="1"/>
</dbReference>
<dbReference type="SMART" id="SM00829">
    <property type="entry name" value="PKS_ER"/>
    <property type="match status" value="1"/>
</dbReference>
<sequence>MYEIEQRTMKAAILEQSNAPLIIDEVELPETLRHGQVLVEVRYTGICGSQLGEIRAVKGPDKFLPHLLGHEASGKVLQCGPGVKHVKADDHVVLHWRPGAGETGEPPKYTWRGKPLNAGWVTTFNQYAIVSENRVTAIPKTFDLKLAPLFGCALTTGMGVVVNNARIAPGEAVVVFGAGGIGLNVIQGAKLCSAWPIIAVDLFDNRLELARELGATHCLNATRDDVAQAVADICGAADVCIDNTGNTKVMAQAYSLLSRDGRLVLVGVPKAGDELSIPTLPLHFGKSIIGSHGGECEPAKDIPRYIKLYEQGVLDLESYFTKTYALDDINQALDDLRDGRVSGRCLVDNFA</sequence>
<dbReference type="Pfam" id="PF00107">
    <property type="entry name" value="ADH_zinc_N"/>
    <property type="match status" value="1"/>
</dbReference>
<dbReference type="PANTHER" id="PTHR43350:SF17">
    <property type="entry name" value="NAD-DEPENDENT ALCOHOL DEHYDROGENASE"/>
    <property type="match status" value="1"/>
</dbReference>
<feature type="domain" description="Enoyl reductase (ER)" evidence="7">
    <location>
        <begin position="12"/>
        <end position="347"/>
    </location>
</feature>
<dbReference type="Gene3D" id="3.40.50.720">
    <property type="entry name" value="NAD(P)-binding Rossmann-like Domain"/>
    <property type="match status" value="1"/>
</dbReference>
<evidence type="ECO:0000256" key="4">
    <source>
        <dbReference type="ARBA" id="ARBA00022833"/>
    </source>
</evidence>
<dbReference type="SUPFAM" id="SSF50129">
    <property type="entry name" value="GroES-like"/>
    <property type="match status" value="1"/>
</dbReference>
<dbReference type="InterPro" id="IPR013154">
    <property type="entry name" value="ADH-like_N"/>
</dbReference>
<dbReference type="Pfam" id="PF08240">
    <property type="entry name" value="ADH_N"/>
    <property type="match status" value="1"/>
</dbReference>
<dbReference type="InterPro" id="IPR002328">
    <property type="entry name" value="ADH_Zn_CS"/>
</dbReference>
<keyword evidence="5" id="KW-0560">Oxidoreductase</keyword>
<dbReference type="EMBL" id="JBGLYH010000007">
    <property type="protein sequence ID" value="MEZ7195965.1"/>
    <property type="molecule type" value="Genomic_DNA"/>
</dbReference>
<comment type="cofactor">
    <cofactor evidence="1 6">
        <name>Zn(2+)</name>
        <dbReference type="ChEBI" id="CHEBI:29105"/>
    </cofactor>
</comment>
<dbReference type="InterPro" id="IPR020843">
    <property type="entry name" value="ER"/>
</dbReference>
<keyword evidence="4 6" id="KW-0862">Zinc</keyword>
<dbReference type="InterPro" id="IPR036291">
    <property type="entry name" value="NAD(P)-bd_dom_sf"/>
</dbReference>
<organism evidence="8 9">
    <name type="scientific">Pseudodesulfovibrio karagichevae</name>
    <dbReference type="NCBI Taxonomy" id="3239305"/>
    <lineage>
        <taxon>Bacteria</taxon>
        <taxon>Pseudomonadati</taxon>
        <taxon>Thermodesulfobacteriota</taxon>
        <taxon>Desulfovibrionia</taxon>
        <taxon>Desulfovibrionales</taxon>
        <taxon>Desulfovibrionaceae</taxon>
    </lineage>
</organism>
<evidence type="ECO:0000256" key="2">
    <source>
        <dbReference type="ARBA" id="ARBA00008072"/>
    </source>
</evidence>
<dbReference type="PROSITE" id="PS00059">
    <property type="entry name" value="ADH_ZINC"/>
    <property type="match status" value="1"/>
</dbReference>
<protein>
    <submittedName>
        <fullName evidence="8">Zinc-binding dehydrogenase</fullName>
    </submittedName>
</protein>
<accession>A0ABV4JZ55</accession>
<dbReference type="SUPFAM" id="SSF51735">
    <property type="entry name" value="NAD(P)-binding Rossmann-fold domains"/>
    <property type="match status" value="1"/>
</dbReference>
<evidence type="ECO:0000313" key="8">
    <source>
        <dbReference type="EMBL" id="MEZ7195965.1"/>
    </source>
</evidence>
<gene>
    <name evidence="8" type="ORF">AB6M95_04325</name>
</gene>
<reference evidence="8 9" key="1">
    <citation type="submission" date="2024-08" db="EMBL/GenBank/DDBJ databases">
        <title>Sulfate-reducing bacteria isolated from formation water of the oil field in Kazakhstan and description of Pseudodesulfovibrio sp.</title>
        <authorList>
            <person name="Bidzhieva S.K."/>
            <person name="Tourova T.P."/>
            <person name="Grouzdev D.S."/>
            <person name="Beletsky A.V."/>
            <person name="Sokolova D.S."/>
            <person name="Samigullina S.R."/>
            <person name="Poltaraus A.B."/>
            <person name="Avtukh A.N."/>
            <person name="Tereshina V.M."/>
            <person name="Zhaparov N.S."/>
            <person name="Mardanov A.V."/>
            <person name="Nazina T.N."/>
        </authorList>
    </citation>
    <scope>NUCLEOTIDE SEQUENCE [LARGE SCALE GENOMIC DNA]</scope>
    <source>
        <strain evidence="8 9">9FUS</strain>
    </source>
</reference>
<dbReference type="Gene3D" id="3.90.180.10">
    <property type="entry name" value="Medium-chain alcohol dehydrogenases, catalytic domain"/>
    <property type="match status" value="1"/>
</dbReference>
<evidence type="ECO:0000256" key="6">
    <source>
        <dbReference type="RuleBase" id="RU361277"/>
    </source>
</evidence>